<protein>
    <submittedName>
        <fullName evidence="2">Thioredoxin domain-containing protein</fullName>
    </submittedName>
</protein>
<evidence type="ECO:0000313" key="2">
    <source>
        <dbReference type="WBParaSite" id="ES5_v2.g24142.t1"/>
    </source>
</evidence>
<organism evidence="1 2">
    <name type="scientific">Panagrolaimus sp. ES5</name>
    <dbReference type="NCBI Taxonomy" id="591445"/>
    <lineage>
        <taxon>Eukaryota</taxon>
        <taxon>Metazoa</taxon>
        <taxon>Ecdysozoa</taxon>
        <taxon>Nematoda</taxon>
        <taxon>Chromadorea</taxon>
        <taxon>Rhabditida</taxon>
        <taxon>Tylenchina</taxon>
        <taxon>Panagrolaimomorpha</taxon>
        <taxon>Panagrolaimoidea</taxon>
        <taxon>Panagrolaimidae</taxon>
        <taxon>Panagrolaimus</taxon>
    </lineage>
</organism>
<evidence type="ECO:0000313" key="1">
    <source>
        <dbReference type="Proteomes" id="UP000887579"/>
    </source>
</evidence>
<sequence length="138" mass="15495">MITDYLGYGAAAAVIGATVYANLPLNLIVPNDKPTFKELADSKLVKITDEKTLNENEQIFAKDLLKENSVLIWAVRNPECPFCHEEAKNFDLIKDQLNAAGVKFIAIVDRMNGIKEFKKLFNGDIYYDRQVGNILNIS</sequence>
<dbReference type="Proteomes" id="UP000887579">
    <property type="component" value="Unplaced"/>
</dbReference>
<name>A0AC34G3D9_9BILA</name>
<dbReference type="WBParaSite" id="ES5_v2.g24142.t1">
    <property type="protein sequence ID" value="ES5_v2.g24142.t1"/>
    <property type="gene ID" value="ES5_v2.g24142"/>
</dbReference>
<proteinExistence type="predicted"/>
<accession>A0AC34G3D9</accession>
<reference evidence="2" key="1">
    <citation type="submission" date="2022-11" db="UniProtKB">
        <authorList>
            <consortium name="WormBaseParasite"/>
        </authorList>
    </citation>
    <scope>IDENTIFICATION</scope>
</reference>